<feature type="region of interest" description="Disordered" evidence="3">
    <location>
        <begin position="51"/>
        <end position="76"/>
    </location>
</feature>
<evidence type="ECO:0000313" key="5">
    <source>
        <dbReference type="EMBL" id="QLD12162.1"/>
    </source>
</evidence>
<reference evidence="5 6" key="1">
    <citation type="submission" date="2020-06" db="EMBL/GenBank/DDBJ databases">
        <authorList>
            <person name="Jo H."/>
        </authorList>
    </citation>
    <scope>NUCLEOTIDE SEQUENCE [LARGE SCALE GENOMIC DNA]</scope>
    <source>
        <strain evidence="5 6">I46</strain>
    </source>
</reference>
<dbReference type="RefSeq" id="WP_178012698.1">
    <property type="nucleotide sequence ID" value="NZ_CP058316.1"/>
</dbReference>
<feature type="domain" description="N-acetyltransferase" evidence="4">
    <location>
        <begin position="4"/>
        <end position="184"/>
    </location>
</feature>
<gene>
    <name evidence="5" type="ORF">HW566_10515</name>
</gene>
<dbReference type="PANTHER" id="PTHR43877">
    <property type="entry name" value="AMINOALKYLPHOSPHONATE N-ACETYLTRANSFERASE-RELATED-RELATED"/>
    <property type="match status" value="1"/>
</dbReference>
<sequence>MTAVAVRRAVPADAAGIAHVHVQAWREAYTGRMPQSILDRLDEERLTRTRAESLEHEQLPYGGGDGAPTEGRAAASEPGPVATWVAVHAGEIVGWAVSGPSRDDAPPTPRELYAIYVLAAHHGSGAGRALLDAAIGRGPASLWVLADNPRARAFYARNGFRPDGAAKDDTGWGATISEVRLVRR</sequence>
<evidence type="ECO:0000313" key="6">
    <source>
        <dbReference type="Proteomes" id="UP000509638"/>
    </source>
</evidence>
<accession>A0A7D5IWN3</accession>
<dbReference type="Proteomes" id="UP000509638">
    <property type="component" value="Chromosome"/>
</dbReference>
<keyword evidence="1 5" id="KW-0808">Transferase</keyword>
<dbReference type="CDD" id="cd04301">
    <property type="entry name" value="NAT_SF"/>
    <property type="match status" value="1"/>
</dbReference>
<protein>
    <submittedName>
        <fullName evidence="5">GNAT family N-acetyltransferase</fullName>
    </submittedName>
</protein>
<dbReference type="InterPro" id="IPR016181">
    <property type="entry name" value="Acyl_CoA_acyltransferase"/>
</dbReference>
<dbReference type="Pfam" id="PF00583">
    <property type="entry name" value="Acetyltransf_1"/>
    <property type="match status" value="1"/>
</dbReference>
<dbReference type="GO" id="GO:0016747">
    <property type="term" value="F:acyltransferase activity, transferring groups other than amino-acyl groups"/>
    <property type="evidence" value="ECO:0007669"/>
    <property type="project" value="InterPro"/>
</dbReference>
<evidence type="ECO:0000256" key="3">
    <source>
        <dbReference type="SAM" id="MobiDB-lite"/>
    </source>
</evidence>
<keyword evidence="2" id="KW-0012">Acyltransferase</keyword>
<name>A0A7D5IWN3_9MICO</name>
<evidence type="ECO:0000256" key="1">
    <source>
        <dbReference type="ARBA" id="ARBA00022679"/>
    </source>
</evidence>
<evidence type="ECO:0000259" key="4">
    <source>
        <dbReference type="PROSITE" id="PS51186"/>
    </source>
</evidence>
<organism evidence="5 6">
    <name type="scientific">Microbacterium oleivorans</name>
    <dbReference type="NCBI Taxonomy" id="273677"/>
    <lineage>
        <taxon>Bacteria</taxon>
        <taxon>Bacillati</taxon>
        <taxon>Actinomycetota</taxon>
        <taxon>Actinomycetes</taxon>
        <taxon>Micrococcales</taxon>
        <taxon>Microbacteriaceae</taxon>
        <taxon>Microbacterium</taxon>
    </lineage>
</organism>
<dbReference type="Gene3D" id="3.40.630.30">
    <property type="match status" value="1"/>
</dbReference>
<dbReference type="InterPro" id="IPR050832">
    <property type="entry name" value="Bact_Acetyltransf"/>
</dbReference>
<dbReference type="InterPro" id="IPR000182">
    <property type="entry name" value="GNAT_dom"/>
</dbReference>
<dbReference type="AlphaFoldDB" id="A0A7D5IWN3"/>
<proteinExistence type="predicted"/>
<dbReference type="EMBL" id="CP058316">
    <property type="protein sequence ID" value="QLD12162.1"/>
    <property type="molecule type" value="Genomic_DNA"/>
</dbReference>
<dbReference type="PROSITE" id="PS51186">
    <property type="entry name" value="GNAT"/>
    <property type="match status" value="1"/>
</dbReference>
<dbReference type="SUPFAM" id="SSF55729">
    <property type="entry name" value="Acyl-CoA N-acyltransferases (Nat)"/>
    <property type="match status" value="1"/>
</dbReference>
<evidence type="ECO:0000256" key="2">
    <source>
        <dbReference type="ARBA" id="ARBA00023315"/>
    </source>
</evidence>